<dbReference type="GO" id="GO:0002940">
    <property type="term" value="P:tRNA N2-guanine methylation"/>
    <property type="evidence" value="ECO:0007669"/>
    <property type="project" value="TreeGrafter"/>
</dbReference>
<comment type="catalytic activity">
    <reaction evidence="8">
        <text>guanosine(26) in tRNA + 2 S-adenosyl-L-methionine = N(2)-dimethylguanosine(26) in tRNA + 2 S-adenosyl-L-homocysteine + 2 H(+)</text>
        <dbReference type="Rhea" id="RHEA:43140"/>
        <dbReference type="Rhea" id="RHEA-COMP:10359"/>
        <dbReference type="Rhea" id="RHEA-COMP:10360"/>
        <dbReference type="ChEBI" id="CHEBI:15378"/>
        <dbReference type="ChEBI" id="CHEBI:57856"/>
        <dbReference type="ChEBI" id="CHEBI:59789"/>
        <dbReference type="ChEBI" id="CHEBI:74269"/>
        <dbReference type="ChEBI" id="CHEBI:74513"/>
        <dbReference type="EC" id="2.1.1.216"/>
    </reaction>
</comment>
<evidence type="ECO:0000256" key="6">
    <source>
        <dbReference type="ARBA" id="ARBA00022884"/>
    </source>
</evidence>
<keyword evidence="1 12" id="KW-0820">tRNA-binding</keyword>
<dbReference type="PANTHER" id="PTHR10631:SF3">
    <property type="entry name" value="TRNA (GUANINE(26)-N(2))-DIMETHYLTRANSFERASE"/>
    <property type="match status" value="1"/>
</dbReference>
<dbReference type="InterPro" id="IPR029063">
    <property type="entry name" value="SAM-dependent_MTases_sf"/>
</dbReference>
<feature type="region of interest" description="Disordered" evidence="13">
    <location>
        <begin position="636"/>
        <end position="660"/>
    </location>
</feature>
<accession>A0A6G1G4S0</accession>
<reference evidence="14 16" key="1">
    <citation type="submission" date="2020-01" db="EMBL/GenBank/DDBJ databases">
        <authorList>
            <consortium name="DOE Joint Genome Institute"/>
            <person name="Haridas S."/>
            <person name="Albert R."/>
            <person name="Binder M."/>
            <person name="Bloem J."/>
            <person name="Labutti K."/>
            <person name="Salamov A."/>
            <person name="Andreopoulos B."/>
            <person name="Baker S.E."/>
            <person name="Barry K."/>
            <person name="Bills G."/>
            <person name="Bluhm B.H."/>
            <person name="Cannon C."/>
            <person name="Castanera R."/>
            <person name="Culley D.E."/>
            <person name="Daum C."/>
            <person name="Ezra D."/>
            <person name="Gonzalez J.B."/>
            <person name="Henrissat B."/>
            <person name="Kuo A."/>
            <person name="Liang C."/>
            <person name="Lipzen A."/>
            <person name="Lutzoni F."/>
            <person name="Magnuson J."/>
            <person name="Mondo S."/>
            <person name="Nolan M."/>
            <person name="Ohm R."/>
            <person name="Pangilinan J."/>
            <person name="Park H.-J."/>
            <person name="Ramirez L."/>
            <person name="Alfaro M."/>
            <person name="Sun H."/>
            <person name="Tritt A."/>
            <person name="Yoshinaga Y."/>
            <person name="Zwiers L.-H."/>
            <person name="Turgeon B.G."/>
            <person name="Goodwin S.B."/>
            <person name="Spatafora J.W."/>
            <person name="Crous P.W."/>
            <person name="Grigoriev I.V."/>
        </authorList>
    </citation>
    <scope>NUCLEOTIDE SEQUENCE</scope>
    <source>
        <strain evidence="14 16">CBS 781.70</strain>
    </source>
</reference>
<evidence type="ECO:0000256" key="12">
    <source>
        <dbReference type="PROSITE-ProRule" id="PRU00958"/>
    </source>
</evidence>
<keyword evidence="3 12" id="KW-0808">Transferase</keyword>
<evidence type="ECO:0000256" key="7">
    <source>
        <dbReference type="ARBA" id="ARBA00039099"/>
    </source>
</evidence>
<dbReference type="Gene3D" id="3.30.56.70">
    <property type="entry name" value="N2,N2-dimethylguanosine tRNA methyltransferase, C-terminal domain"/>
    <property type="match status" value="1"/>
</dbReference>
<feature type="compositionally biased region" description="Basic and acidic residues" evidence="13">
    <location>
        <begin position="104"/>
        <end position="118"/>
    </location>
</feature>
<dbReference type="PROSITE" id="PS51626">
    <property type="entry name" value="SAM_MT_TRM1"/>
    <property type="match status" value="1"/>
</dbReference>
<dbReference type="GeneID" id="54419944"/>
<dbReference type="RefSeq" id="XP_033534541.1">
    <property type="nucleotide sequence ID" value="XM_033679374.1"/>
</dbReference>
<dbReference type="EC" id="2.1.1.216" evidence="7"/>
<gene>
    <name evidence="14 16" type="ORF">P152DRAFT_458092</name>
</gene>
<dbReference type="InterPro" id="IPR002905">
    <property type="entry name" value="Trm1"/>
</dbReference>
<dbReference type="PANTHER" id="PTHR10631">
    <property type="entry name" value="N 2 ,N 2 -DIMETHYLGUANOSINE TRNA METHYLTRANSFERASE"/>
    <property type="match status" value="1"/>
</dbReference>
<reference evidence="16" key="2">
    <citation type="submission" date="2020-04" db="EMBL/GenBank/DDBJ databases">
        <authorList>
            <consortium name="NCBI Genome Project"/>
        </authorList>
    </citation>
    <scope>NUCLEOTIDE SEQUENCE</scope>
    <source>
        <strain evidence="16">CBS 781.70</strain>
    </source>
</reference>
<keyword evidence="4 12" id="KW-0949">S-adenosyl-L-methionine</keyword>
<evidence type="ECO:0000256" key="10">
    <source>
        <dbReference type="ARBA" id="ARBA00082896"/>
    </source>
</evidence>
<sequence length="700" mass="76037">MDATTSSEIPSTAVSLDATPSAGQAILHNDTLYTTIKEGLAHILVPQKTPEAEDSKGGTGSKKQGKRKGNADTEKKTVFYNPIQQFNRDLTVIGIRAFGEDRLATRPSKRKMETENGQKTKRKKRRTEDGGVRLTGAEGEEMVAGAEQQAEEGGDVQSSDAAVSRAINDQGAQENGQIKSDTIERAADEPYGDAAQPASPHYPPFRILDALSATGLRALRYSMELPFVTSVTANDLSSAATEMIGLNSTHNKTTKKIIPVTGNAMALMYSQVGIDKPNRYDVIDLDPYGTAAPFLDGAIQAMKDGGLMCVTCTDAGVFASAVYPEKTFALYGGMPVKGLHGHEAGLRLILHAIASAGAKYGIAIEPLLSLSIDFYARVFVRVHKSPMEVKFLAGKTMLVYSCDSGCGAWTTQLMGRNVDSRSKNGTPYYRHSIAQAPTAEPHCDHCGFKTHLSGPMYAGPIHNYSFVQKMLDILPKLDTETYGTVPRIEGMLQNVLDERISDLPDPNGPEKVTTANGKPMNDPPTAGDPSPIIQKSEPAEVDRHPFYIASTALAKVLHCVSPSDAMVKGALRHAGYRAARTHARPGAIKTDAPWSVIWRIMTEWIKQKAPIKEGAVSEGSPGWRILFKAGLIHPLSDEEQQQGDGRRGKNMAANGAEEEEQKEVKIVFDEKLGKDMDVKKYVRYQVNPEKNWGPMRRAKG</sequence>
<keyword evidence="15" id="KW-1185">Reference proteome</keyword>
<protein>
    <recommendedName>
        <fullName evidence="7">tRNA (guanine(26)-N(2))-dimethyltransferase</fullName>
        <ecNumber evidence="7">2.1.1.216</ecNumber>
    </recommendedName>
    <alternativeName>
        <fullName evidence="10">tRNA 2,2-dimethylguanosine-26 methyltransferase</fullName>
    </alternativeName>
    <alternativeName>
        <fullName evidence="9">tRNA(guanine-26,N(2)-N(2)) methyltransferase</fullName>
    </alternativeName>
    <alternativeName>
        <fullName evidence="11">tRNA(m(2,2)G26)dimethyltransferase</fullName>
    </alternativeName>
</protein>
<keyword evidence="5 12" id="KW-0819">tRNA processing</keyword>
<dbReference type="GO" id="GO:0160104">
    <property type="term" value="F:tRNA (guanine(26)-N2)-dimethyltransferase activity"/>
    <property type="evidence" value="ECO:0007669"/>
    <property type="project" value="UniProtKB-EC"/>
</dbReference>
<comment type="similarity">
    <text evidence="12">Belongs to the class I-like SAM-binding methyltransferase superfamily. Trm1 family.</text>
</comment>
<feature type="region of interest" description="Disordered" evidence="13">
    <location>
        <begin position="47"/>
        <end position="76"/>
    </location>
</feature>
<dbReference type="GO" id="GO:0005634">
    <property type="term" value="C:nucleus"/>
    <property type="evidence" value="ECO:0007669"/>
    <property type="project" value="TreeGrafter"/>
</dbReference>
<dbReference type="OrthoDB" id="6349953at2759"/>
<proteinExistence type="inferred from homology"/>
<keyword evidence="6 12" id="KW-0694">RNA-binding</keyword>
<dbReference type="EMBL" id="ML975156">
    <property type="protein sequence ID" value="KAF1812910.1"/>
    <property type="molecule type" value="Genomic_DNA"/>
</dbReference>
<dbReference type="Pfam" id="PF02005">
    <property type="entry name" value="TRM"/>
    <property type="match status" value="2"/>
</dbReference>
<dbReference type="Proteomes" id="UP000504638">
    <property type="component" value="Unplaced"/>
</dbReference>
<dbReference type="Gene3D" id="3.40.50.150">
    <property type="entry name" value="Vaccinia Virus protein VP39"/>
    <property type="match status" value="1"/>
</dbReference>
<dbReference type="SUPFAM" id="SSF53335">
    <property type="entry name" value="S-adenosyl-L-methionine-dependent methyltransferases"/>
    <property type="match status" value="1"/>
</dbReference>
<organism evidence="14">
    <name type="scientific">Eremomyces bilateralis CBS 781.70</name>
    <dbReference type="NCBI Taxonomy" id="1392243"/>
    <lineage>
        <taxon>Eukaryota</taxon>
        <taxon>Fungi</taxon>
        <taxon>Dikarya</taxon>
        <taxon>Ascomycota</taxon>
        <taxon>Pezizomycotina</taxon>
        <taxon>Dothideomycetes</taxon>
        <taxon>Dothideomycetes incertae sedis</taxon>
        <taxon>Eremomycetales</taxon>
        <taxon>Eremomycetaceae</taxon>
        <taxon>Eremomyces</taxon>
    </lineage>
</organism>
<dbReference type="GO" id="GO:0000049">
    <property type="term" value="F:tRNA binding"/>
    <property type="evidence" value="ECO:0007669"/>
    <property type="project" value="UniProtKB-UniRule"/>
</dbReference>
<feature type="region of interest" description="Disordered" evidence="13">
    <location>
        <begin position="500"/>
        <end position="534"/>
    </location>
</feature>
<evidence type="ECO:0000256" key="5">
    <source>
        <dbReference type="ARBA" id="ARBA00022694"/>
    </source>
</evidence>
<feature type="region of interest" description="Disordered" evidence="13">
    <location>
        <begin position="104"/>
        <end position="162"/>
    </location>
</feature>
<evidence type="ECO:0000256" key="1">
    <source>
        <dbReference type="ARBA" id="ARBA00022555"/>
    </source>
</evidence>
<evidence type="ECO:0000313" key="16">
    <source>
        <dbReference type="RefSeq" id="XP_033534541.1"/>
    </source>
</evidence>
<name>A0A6G1G4S0_9PEZI</name>
<dbReference type="FunFam" id="3.30.56.70:FF:000001">
    <property type="entry name" value="tRNA (guanine(26)-N(2))-dimethyltransferase"/>
    <property type="match status" value="1"/>
</dbReference>
<dbReference type="AlphaFoldDB" id="A0A6G1G4S0"/>
<evidence type="ECO:0000256" key="8">
    <source>
        <dbReference type="ARBA" id="ARBA00051897"/>
    </source>
</evidence>
<evidence type="ECO:0000256" key="2">
    <source>
        <dbReference type="ARBA" id="ARBA00022603"/>
    </source>
</evidence>
<evidence type="ECO:0000256" key="13">
    <source>
        <dbReference type="SAM" id="MobiDB-lite"/>
    </source>
</evidence>
<evidence type="ECO:0000256" key="3">
    <source>
        <dbReference type="ARBA" id="ARBA00022679"/>
    </source>
</evidence>
<evidence type="ECO:0000256" key="11">
    <source>
        <dbReference type="ARBA" id="ARBA00083299"/>
    </source>
</evidence>
<reference evidence="16" key="3">
    <citation type="submission" date="2025-04" db="UniProtKB">
        <authorList>
            <consortium name="RefSeq"/>
        </authorList>
    </citation>
    <scope>IDENTIFICATION</scope>
    <source>
        <strain evidence="16">CBS 781.70</strain>
    </source>
</reference>
<evidence type="ECO:0000313" key="14">
    <source>
        <dbReference type="EMBL" id="KAF1812910.1"/>
    </source>
</evidence>
<dbReference type="InterPro" id="IPR042296">
    <property type="entry name" value="tRNA_met_Trm1_C"/>
</dbReference>
<evidence type="ECO:0000256" key="9">
    <source>
        <dbReference type="ARBA" id="ARBA00077143"/>
    </source>
</evidence>
<keyword evidence="2 12" id="KW-0489">Methyltransferase</keyword>
<evidence type="ECO:0000256" key="4">
    <source>
        <dbReference type="ARBA" id="ARBA00022691"/>
    </source>
</evidence>
<evidence type="ECO:0000313" key="15">
    <source>
        <dbReference type="Proteomes" id="UP000504638"/>
    </source>
</evidence>